<evidence type="ECO:0000313" key="4">
    <source>
        <dbReference type="Proteomes" id="UP001244011"/>
    </source>
</evidence>
<keyword evidence="2" id="KW-0472">Membrane</keyword>
<evidence type="ECO:0000256" key="1">
    <source>
        <dbReference type="SAM" id="MobiDB-lite"/>
    </source>
</evidence>
<dbReference type="RefSeq" id="XP_060280636.1">
    <property type="nucleotide sequence ID" value="XM_060431196.1"/>
</dbReference>
<keyword evidence="2" id="KW-0812">Transmembrane</keyword>
<organism evidence="3 4">
    <name type="scientific">Phialemonium atrogriseum</name>
    <dbReference type="NCBI Taxonomy" id="1093897"/>
    <lineage>
        <taxon>Eukaryota</taxon>
        <taxon>Fungi</taxon>
        <taxon>Dikarya</taxon>
        <taxon>Ascomycota</taxon>
        <taxon>Pezizomycotina</taxon>
        <taxon>Sordariomycetes</taxon>
        <taxon>Sordariomycetidae</taxon>
        <taxon>Cephalothecales</taxon>
        <taxon>Cephalothecaceae</taxon>
        <taxon>Phialemonium</taxon>
    </lineage>
</organism>
<name>A0AAJ0BTW7_9PEZI</name>
<dbReference type="Proteomes" id="UP001244011">
    <property type="component" value="Unassembled WGS sequence"/>
</dbReference>
<feature type="transmembrane region" description="Helical" evidence="2">
    <location>
        <begin position="144"/>
        <end position="164"/>
    </location>
</feature>
<comment type="caution">
    <text evidence="3">The sequence shown here is derived from an EMBL/GenBank/DDBJ whole genome shotgun (WGS) entry which is preliminary data.</text>
</comment>
<dbReference type="PANTHER" id="PTHR35041:SF3">
    <property type="entry name" value="FORMYLMETHIONINE DEFORMYLASE-LIKE PROTEIN"/>
    <property type="match status" value="1"/>
</dbReference>
<proteinExistence type="predicted"/>
<evidence type="ECO:0000313" key="3">
    <source>
        <dbReference type="EMBL" id="KAK1764423.1"/>
    </source>
</evidence>
<dbReference type="PANTHER" id="PTHR35041">
    <property type="entry name" value="MEDIATOR OF RNA POLYMERASE II TRANSCRIPTION SUBUNIT 1"/>
    <property type="match status" value="1"/>
</dbReference>
<evidence type="ECO:0000256" key="2">
    <source>
        <dbReference type="SAM" id="Phobius"/>
    </source>
</evidence>
<dbReference type="AlphaFoldDB" id="A0AAJ0BTW7"/>
<gene>
    <name evidence="3" type="ORF">QBC33DRAFT_580343</name>
</gene>
<feature type="compositionally biased region" description="Basic and acidic residues" evidence="1">
    <location>
        <begin position="1"/>
        <end position="17"/>
    </location>
</feature>
<feature type="compositionally biased region" description="Low complexity" evidence="1">
    <location>
        <begin position="76"/>
        <end position="85"/>
    </location>
</feature>
<feature type="transmembrane region" description="Helical" evidence="2">
    <location>
        <begin position="200"/>
        <end position="222"/>
    </location>
</feature>
<protein>
    <submittedName>
        <fullName evidence="3">Uncharacterized protein</fullName>
    </submittedName>
</protein>
<sequence>MAAQDVERRPEPGHDGRPLQQDNLDIPSPIDEIPVSPTEAGTGTLETVSDLSTSGESEVAQKAGPDVQHEPKADSTRTGSSGSTSKIQIRWSNSRDPHTGIHWYLPSLMLFLVLSGFFGALGHHLYNKHLHGREVKDVAWPQRFGIALAFFIKMVLVGAVQIAFKQRAWLSVKKRGFKVETLDSVFSACYDPAQFLDRELFTGAFLPALLAVLAWILPLSAIASPSTLTQADGIRSFDEVCSDVSILDFRRENGYGLQDRGPNKQAMSYWDFFDNGTYFYNSPSMDHMKLFQLTMLSSNPLQPENPCPTDTNCTYTVSFNAPSYKCEEHDDFGGPRTYNLTDLAPYGGLLYASYSSVDEDYVGRPLDWNRTNPDNDTGIFHQEPSFWLGWVINTTNPVTPEDATKWNTTKWRYQLVPHVMECHFYNSTYSYNLSFLQGKMTVNKASVVPNKLLLPPGEFMAPYMDIYQEYSGFHGTGFLYRNLLAGNVSQDGQDSYVITESDISQTLLIDPGNGFPVQDDVVGTIETGFQNVYLSFLSDTLQYSQLTASRPCQTTLHVMVWRYEPLWLAVSYFVAVGLALAAVAVGLHAVAANGYVAQTNFSTFLSTTRNPDLDGLVAGSPLGAWPMAKDIRRTRLRFGEVVGAGGAGGEGGRVPHAAFGFPNQVNPLERGKRYE</sequence>
<feature type="compositionally biased region" description="Polar residues" evidence="1">
    <location>
        <begin position="39"/>
        <end position="56"/>
    </location>
</feature>
<keyword evidence="2" id="KW-1133">Transmembrane helix</keyword>
<feature type="region of interest" description="Disordered" evidence="1">
    <location>
        <begin position="1"/>
        <end position="91"/>
    </location>
</feature>
<dbReference type="GeneID" id="85314383"/>
<feature type="transmembrane region" description="Helical" evidence="2">
    <location>
        <begin position="101"/>
        <end position="123"/>
    </location>
</feature>
<dbReference type="EMBL" id="MU839020">
    <property type="protein sequence ID" value="KAK1764423.1"/>
    <property type="molecule type" value="Genomic_DNA"/>
</dbReference>
<keyword evidence="4" id="KW-1185">Reference proteome</keyword>
<accession>A0AAJ0BTW7</accession>
<feature type="transmembrane region" description="Helical" evidence="2">
    <location>
        <begin position="566"/>
        <end position="591"/>
    </location>
</feature>
<reference evidence="3" key="1">
    <citation type="submission" date="2023-06" db="EMBL/GenBank/DDBJ databases">
        <title>Genome-scale phylogeny and comparative genomics of the fungal order Sordariales.</title>
        <authorList>
            <consortium name="Lawrence Berkeley National Laboratory"/>
            <person name="Hensen N."/>
            <person name="Bonometti L."/>
            <person name="Westerberg I."/>
            <person name="Brannstrom I.O."/>
            <person name="Guillou S."/>
            <person name="Cros-Aarteil S."/>
            <person name="Calhoun S."/>
            <person name="Haridas S."/>
            <person name="Kuo A."/>
            <person name="Mondo S."/>
            <person name="Pangilinan J."/>
            <person name="Riley R."/>
            <person name="Labutti K."/>
            <person name="Andreopoulos B."/>
            <person name="Lipzen A."/>
            <person name="Chen C."/>
            <person name="Yanf M."/>
            <person name="Daum C."/>
            <person name="Ng V."/>
            <person name="Clum A."/>
            <person name="Steindorff A."/>
            <person name="Ohm R."/>
            <person name="Martin F."/>
            <person name="Silar P."/>
            <person name="Natvig D."/>
            <person name="Lalanne C."/>
            <person name="Gautier V."/>
            <person name="Ament-Velasquez S.L."/>
            <person name="Kruys A."/>
            <person name="Hutchinson M.I."/>
            <person name="Powell A.J."/>
            <person name="Barry K."/>
            <person name="Miller A.N."/>
            <person name="Grigoriev I.V."/>
            <person name="Debuchy R."/>
            <person name="Gladieux P."/>
            <person name="Thoren M.H."/>
            <person name="Johannesson H."/>
        </authorList>
    </citation>
    <scope>NUCLEOTIDE SEQUENCE</scope>
    <source>
        <strain evidence="3">8032-3</strain>
    </source>
</reference>